<dbReference type="PANTHER" id="PTHR33446">
    <property type="entry name" value="PROTEIN TONB-RELATED"/>
    <property type="match status" value="1"/>
</dbReference>
<keyword evidence="4" id="KW-1003">Cell membrane</keyword>
<evidence type="ECO:0000313" key="12">
    <source>
        <dbReference type="EMBL" id="MCZ4245886.1"/>
    </source>
</evidence>
<feature type="transmembrane region" description="Helical" evidence="10">
    <location>
        <begin position="36"/>
        <end position="53"/>
    </location>
</feature>
<dbReference type="Proteomes" id="UP001144347">
    <property type="component" value="Unassembled WGS sequence"/>
</dbReference>
<feature type="transmembrane region" description="Helical" evidence="10">
    <location>
        <begin position="250"/>
        <end position="272"/>
    </location>
</feature>
<dbReference type="NCBIfam" id="TIGR01352">
    <property type="entry name" value="tonB_Cterm"/>
    <property type="match status" value="1"/>
</dbReference>
<keyword evidence="8 10" id="KW-1133">Transmembrane helix</keyword>
<feature type="domain" description="TonB C-terminal" evidence="11">
    <location>
        <begin position="366"/>
        <end position="462"/>
    </location>
</feature>
<keyword evidence="9 10" id="KW-0472">Membrane</keyword>
<evidence type="ECO:0000313" key="13">
    <source>
        <dbReference type="Proteomes" id="UP001144347"/>
    </source>
</evidence>
<comment type="similarity">
    <text evidence="2">Belongs to the TonB family.</text>
</comment>
<evidence type="ECO:0000256" key="6">
    <source>
        <dbReference type="ARBA" id="ARBA00022692"/>
    </source>
</evidence>
<name>A0ABT4LD87_9SPHI</name>
<dbReference type="Pfam" id="PF03544">
    <property type="entry name" value="TonB_C"/>
    <property type="match status" value="1"/>
</dbReference>
<evidence type="ECO:0000256" key="2">
    <source>
        <dbReference type="ARBA" id="ARBA00006555"/>
    </source>
</evidence>
<dbReference type="InterPro" id="IPR006260">
    <property type="entry name" value="TonB/TolA_C"/>
</dbReference>
<evidence type="ECO:0000256" key="1">
    <source>
        <dbReference type="ARBA" id="ARBA00004383"/>
    </source>
</evidence>
<comment type="subcellular location">
    <subcellularLocation>
        <location evidence="1">Cell inner membrane</location>
        <topology evidence="1">Single-pass membrane protein</topology>
        <orientation evidence="1">Periplasmic side</orientation>
    </subcellularLocation>
</comment>
<dbReference type="CDD" id="cd07341">
    <property type="entry name" value="M56_BlaR1_MecR1_like"/>
    <property type="match status" value="1"/>
</dbReference>
<evidence type="ECO:0000259" key="11">
    <source>
        <dbReference type="PROSITE" id="PS52015"/>
    </source>
</evidence>
<feature type="transmembrane region" description="Helical" evidence="10">
    <location>
        <begin position="208"/>
        <end position="229"/>
    </location>
</feature>
<comment type="caution">
    <text evidence="12">The sequence shown here is derived from an EMBL/GenBank/DDBJ whole genome shotgun (WGS) entry which is preliminary data.</text>
</comment>
<dbReference type="InterPro" id="IPR008756">
    <property type="entry name" value="Peptidase_M56"/>
</dbReference>
<dbReference type="InterPro" id="IPR037066">
    <property type="entry name" value="Plug_dom_sf"/>
</dbReference>
<dbReference type="SUPFAM" id="SSF56935">
    <property type="entry name" value="Porins"/>
    <property type="match status" value="1"/>
</dbReference>
<keyword evidence="5" id="KW-0997">Cell inner membrane</keyword>
<sequence>MSFAHYLLQVNLYLIVFYSCYKLLLDKETYFTLNRIYLVAAGILSLCIPFIRLEWLTEQKAAQSVYATVKWDAVLQQATNVTENKTGINWGNLLVYIYCAGIVFFLGRLVYNLFTVKKLLKTAKAGSAFSFFSQKVIDTELPETAIIDIHEEAHIKQWHTADILFFEILGIIAWINPVIYLYKKAIKNIHEFLADELAAEFQGDKAEYAMLILSKSFGISPNALANGFFDKSLIKKRIYMLHKEPSKKAAILKYGIFIPLFAIFIVFSSATIRKNKQLISITDQIPMEKPIEMVQEIVSQPLAGSSVVLAEHVKNAPAPLSVSAKNLKHSKNLTEPILIETPPKNEEKDNKIYDFVSIDKQPTFPGGITKFYEYLSKSIKYPKAAQENNVSGKVFLSFIVETDGSLSDVAITRGLGSGTDEEALRVIGGSPKWNPGYTGGKPVRVKFNINVNFSLTNSIESKKSKSESAFKVPNLLYKTDKVTIGPSDYKGIVVLDGEVQTDNSVLNSINPQNIASISVLKDQSAVSIYGSKARDGAIVITSKATMGNFLFRKLETVEPIGR</sequence>
<keyword evidence="3" id="KW-0813">Transport</keyword>
<feature type="transmembrane region" description="Helical" evidence="10">
    <location>
        <begin position="93"/>
        <end position="114"/>
    </location>
</feature>
<evidence type="ECO:0000256" key="8">
    <source>
        <dbReference type="ARBA" id="ARBA00022989"/>
    </source>
</evidence>
<feature type="transmembrane region" description="Helical" evidence="10">
    <location>
        <begin position="163"/>
        <end position="182"/>
    </location>
</feature>
<dbReference type="InterPro" id="IPR037682">
    <property type="entry name" value="TonB_C"/>
</dbReference>
<accession>A0ABT4LD87</accession>
<evidence type="ECO:0000256" key="10">
    <source>
        <dbReference type="SAM" id="Phobius"/>
    </source>
</evidence>
<dbReference type="PANTHER" id="PTHR33446:SF2">
    <property type="entry name" value="PROTEIN TONB"/>
    <property type="match status" value="1"/>
</dbReference>
<evidence type="ECO:0000256" key="3">
    <source>
        <dbReference type="ARBA" id="ARBA00022448"/>
    </source>
</evidence>
<organism evidence="12 13">
    <name type="scientific">Pedobacter punctiformis</name>
    <dbReference type="NCBI Taxonomy" id="3004097"/>
    <lineage>
        <taxon>Bacteria</taxon>
        <taxon>Pseudomonadati</taxon>
        <taxon>Bacteroidota</taxon>
        <taxon>Sphingobacteriia</taxon>
        <taxon>Sphingobacteriales</taxon>
        <taxon>Sphingobacteriaceae</taxon>
        <taxon>Pedobacter</taxon>
    </lineage>
</organism>
<protein>
    <submittedName>
        <fullName evidence="12">TonB family protein</fullName>
    </submittedName>
</protein>
<dbReference type="SUPFAM" id="SSF74653">
    <property type="entry name" value="TolA/TonB C-terminal domain"/>
    <property type="match status" value="1"/>
</dbReference>
<dbReference type="RefSeq" id="WP_269428928.1">
    <property type="nucleotide sequence ID" value="NZ_JAPWGM010000008.1"/>
</dbReference>
<evidence type="ECO:0000256" key="9">
    <source>
        <dbReference type="ARBA" id="ARBA00023136"/>
    </source>
</evidence>
<reference evidence="12" key="1">
    <citation type="submission" date="2022-12" db="EMBL/GenBank/DDBJ databases">
        <title>Genome sequence of HCMS5-2.</title>
        <authorList>
            <person name="Woo H."/>
        </authorList>
    </citation>
    <scope>NUCLEOTIDE SEQUENCE</scope>
    <source>
        <strain evidence="12">HCMS5-2</strain>
    </source>
</reference>
<evidence type="ECO:0000256" key="5">
    <source>
        <dbReference type="ARBA" id="ARBA00022519"/>
    </source>
</evidence>
<keyword evidence="6 10" id="KW-0812">Transmembrane</keyword>
<feature type="transmembrane region" description="Helical" evidence="10">
    <location>
        <begin position="6"/>
        <end position="24"/>
    </location>
</feature>
<evidence type="ECO:0000256" key="4">
    <source>
        <dbReference type="ARBA" id="ARBA00022475"/>
    </source>
</evidence>
<evidence type="ECO:0000256" key="7">
    <source>
        <dbReference type="ARBA" id="ARBA00022927"/>
    </source>
</evidence>
<dbReference type="Gene3D" id="2.170.130.10">
    <property type="entry name" value="TonB-dependent receptor, plug domain"/>
    <property type="match status" value="1"/>
</dbReference>
<dbReference type="Gene3D" id="3.30.1150.10">
    <property type="match status" value="1"/>
</dbReference>
<dbReference type="Pfam" id="PF05569">
    <property type="entry name" value="Peptidase_M56"/>
    <property type="match status" value="1"/>
</dbReference>
<proteinExistence type="inferred from homology"/>
<keyword evidence="13" id="KW-1185">Reference proteome</keyword>
<dbReference type="PROSITE" id="PS52015">
    <property type="entry name" value="TONB_CTD"/>
    <property type="match status" value="1"/>
</dbReference>
<dbReference type="EMBL" id="JAPWGM010000008">
    <property type="protein sequence ID" value="MCZ4245886.1"/>
    <property type="molecule type" value="Genomic_DNA"/>
</dbReference>
<dbReference type="InterPro" id="IPR051045">
    <property type="entry name" value="TonB-dependent_transducer"/>
</dbReference>
<keyword evidence="7" id="KW-0653">Protein transport</keyword>
<gene>
    <name evidence="12" type="ORF">O0955_17880</name>
</gene>